<evidence type="ECO:0000313" key="8">
    <source>
        <dbReference type="Proteomes" id="UP000549394"/>
    </source>
</evidence>
<comment type="subcellular location">
    <subcellularLocation>
        <location evidence="1">Secreted</location>
    </subcellularLocation>
</comment>
<evidence type="ECO:0000256" key="3">
    <source>
        <dbReference type="ARBA" id="ARBA00022729"/>
    </source>
</evidence>
<keyword evidence="3 6" id="KW-0732">Signal</keyword>
<evidence type="ECO:0000313" key="7">
    <source>
        <dbReference type="EMBL" id="CAD5126606.1"/>
    </source>
</evidence>
<feature type="signal peptide" evidence="6">
    <location>
        <begin position="1"/>
        <end position="19"/>
    </location>
</feature>
<evidence type="ECO:0000256" key="1">
    <source>
        <dbReference type="ARBA" id="ARBA00004613"/>
    </source>
</evidence>
<dbReference type="SUPFAM" id="SSF82895">
    <property type="entry name" value="TSP-1 type 1 repeat"/>
    <property type="match status" value="1"/>
</dbReference>
<evidence type="ECO:0000256" key="5">
    <source>
        <dbReference type="ARBA" id="ARBA00023157"/>
    </source>
</evidence>
<dbReference type="InterPro" id="IPR052065">
    <property type="entry name" value="Compl_asym_regulator"/>
</dbReference>
<dbReference type="InterPro" id="IPR000884">
    <property type="entry name" value="TSP1_rpt"/>
</dbReference>
<proteinExistence type="predicted"/>
<dbReference type="InterPro" id="IPR036383">
    <property type="entry name" value="TSP1_rpt_sf"/>
</dbReference>
<dbReference type="SMART" id="SM00209">
    <property type="entry name" value="TSP1"/>
    <property type="match status" value="2"/>
</dbReference>
<dbReference type="OrthoDB" id="6273859at2759"/>
<dbReference type="Pfam" id="PF00090">
    <property type="entry name" value="TSP_1"/>
    <property type="match status" value="2"/>
</dbReference>
<keyword evidence="2" id="KW-0964">Secreted</keyword>
<dbReference type="FunFam" id="2.20.100.10:FF:000002">
    <property type="entry name" value="Unc-5 netrin receptor C"/>
    <property type="match status" value="1"/>
</dbReference>
<sequence length="127" mass="14212">MKILCLVMMLLLQNLEIDCEVSLNWSEWGNCKATCGHASRSSRCRPNIGTGRNCPNGQYRNQWCRNLPKCPISGGWSDWGQWNECSQNCIQNRTRTCTNPPQQYGGNDCIGNATMFASCNLTACKAL</sequence>
<name>A0A7I8WER6_9ANNE</name>
<protein>
    <submittedName>
        <fullName evidence="7">DgyrCDS14694</fullName>
    </submittedName>
</protein>
<dbReference type="AlphaFoldDB" id="A0A7I8WER6"/>
<dbReference type="EMBL" id="CAJFCJ010000065">
    <property type="protein sequence ID" value="CAD5126606.1"/>
    <property type="molecule type" value="Genomic_DNA"/>
</dbReference>
<dbReference type="PANTHER" id="PTHR22906">
    <property type="entry name" value="PROPERDIN"/>
    <property type="match status" value="1"/>
</dbReference>
<dbReference type="PROSITE" id="PS50092">
    <property type="entry name" value="TSP1"/>
    <property type="match status" value="1"/>
</dbReference>
<gene>
    <name evidence="7" type="ORF">DGYR_LOCUS13843</name>
</gene>
<keyword evidence="4" id="KW-0677">Repeat</keyword>
<dbReference type="Gene3D" id="2.20.100.10">
    <property type="entry name" value="Thrombospondin type-1 (TSP1) repeat"/>
    <property type="match status" value="2"/>
</dbReference>
<dbReference type="PANTHER" id="PTHR22906:SF43">
    <property type="entry name" value="PROPERDIN"/>
    <property type="match status" value="1"/>
</dbReference>
<dbReference type="Proteomes" id="UP000549394">
    <property type="component" value="Unassembled WGS sequence"/>
</dbReference>
<evidence type="ECO:0000256" key="6">
    <source>
        <dbReference type="SAM" id="SignalP"/>
    </source>
</evidence>
<organism evidence="7 8">
    <name type="scientific">Dimorphilus gyrociliatus</name>
    <dbReference type="NCBI Taxonomy" id="2664684"/>
    <lineage>
        <taxon>Eukaryota</taxon>
        <taxon>Metazoa</taxon>
        <taxon>Spiralia</taxon>
        <taxon>Lophotrochozoa</taxon>
        <taxon>Annelida</taxon>
        <taxon>Polychaeta</taxon>
        <taxon>Polychaeta incertae sedis</taxon>
        <taxon>Dinophilidae</taxon>
        <taxon>Dimorphilus</taxon>
    </lineage>
</organism>
<evidence type="ECO:0000256" key="2">
    <source>
        <dbReference type="ARBA" id="ARBA00022525"/>
    </source>
</evidence>
<keyword evidence="8" id="KW-1185">Reference proteome</keyword>
<accession>A0A7I8WER6</accession>
<evidence type="ECO:0000256" key="4">
    <source>
        <dbReference type="ARBA" id="ARBA00022737"/>
    </source>
</evidence>
<keyword evidence="5" id="KW-1015">Disulfide bond</keyword>
<comment type="caution">
    <text evidence="7">The sequence shown here is derived from an EMBL/GenBank/DDBJ whole genome shotgun (WGS) entry which is preliminary data.</text>
</comment>
<feature type="chain" id="PRO_5029546648" evidence="6">
    <location>
        <begin position="20"/>
        <end position="127"/>
    </location>
</feature>
<dbReference type="PRINTS" id="PR01705">
    <property type="entry name" value="TSP1REPEAT"/>
</dbReference>
<reference evidence="7 8" key="1">
    <citation type="submission" date="2020-08" db="EMBL/GenBank/DDBJ databases">
        <authorList>
            <person name="Hejnol A."/>
        </authorList>
    </citation>
    <scope>NUCLEOTIDE SEQUENCE [LARGE SCALE GENOMIC DNA]</scope>
</reference>